<protein>
    <submittedName>
        <fullName evidence="2">Uncharacterized protein</fullName>
    </submittedName>
</protein>
<dbReference type="KEGG" id="tfr:BR63_04935"/>
<name>A0A7G6E0V7_THEFR</name>
<feature type="transmembrane region" description="Helical" evidence="1">
    <location>
        <begin position="44"/>
        <end position="66"/>
    </location>
</feature>
<dbReference type="EMBL" id="CP045798">
    <property type="protein sequence ID" value="QNB45711.1"/>
    <property type="molecule type" value="Genomic_DNA"/>
</dbReference>
<dbReference type="OrthoDB" id="1726338at2"/>
<keyword evidence="3" id="KW-1185">Reference proteome</keyword>
<dbReference type="Proteomes" id="UP000515847">
    <property type="component" value="Chromosome"/>
</dbReference>
<dbReference type="RefSeq" id="WP_051965369.1">
    <property type="nucleotide sequence ID" value="NZ_CP045798.1"/>
</dbReference>
<gene>
    <name evidence="2" type="ORF">BR63_04935</name>
</gene>
<accession>A0A7G6E0V7</accession>
<keyword evidence="1" id="KW-1133">Transmembrane helix</keyword>
<dbReference type="AlphaFoldDB" id="A0A7G6E0V7"/>
<keyword evidence="1" id="KW-0812">Transmembrane</keyword>
<organism evidence="2 3">
    <name type="scientific">Thermanaerosceptrum fracticalcis</name>
    <dbReference type="NCBI Taxonomy" id="1712410"/>
    <lineage>
        <taxon>Bacteria</taxon>
        <taxon>Bacillati</taxon>
        <taxon>Bacillota</taxon>
        <taxon>Clostridia</taxon>
        <taxon>Eubacteriales</taxon>
        <taxon>Peptococcaceae</taxon>
        <taxon>Thermanaerosceptrum</taxon>
    </lineage>
</organism>
<feature type="transmembrane region" description="Helical" evidence="1">
    <location>
        <begin position="86"/>
        <end position="104"/>
    </location>
</feature>
<evidence type="ECO:0000313" key="2">
    <source>
        <dbReference type="EMBL" id="QNB45711.1"/>
    </source>
</evidence>
<evidence type="ECO:0000313" key="3">
    <source>
        <dbReference type="Proteomes" id="UP000515847"/>
    </source>
</evidence>
<proteinExistence type="predicted"/>
<feature type="transmembrane region" description="Helical" evidence="1">
    <location>
        <begin position="6"/>
        <end position="23"/>
    </location>
</feature>
<evidence type="ECO:0000256" key="1">
    <source>
        <dbReference type="SAM" id="Phobius"/>
    </source>
</evidence>
<reference evidence="2 3" key="1">
    <citation type="journal article" date="2019" name="Front. Microbiol.">
        <title>Thermoanaerosceptrum fracticalcis gen. nov. sp. nov., a Novel Fumarate-Fermenting Microorganism From a Deep Fractured Carbonate Aquifer of the US Great Basin.</title>
        <authorList>
            <person name="Hamilton-Brehm S.D."/>
            <person name="Stewart L.E."/>
            <person name="Zavarin M."/>
            <person name="Caldwell M."/>
            <person name="Lawson P.A."/>
            <person name="Onstott T.C."/>
            <person name="Grzymski J."/>
            <person name="Neveux I."/>
            <person name="Lollar B.S."/>
            <person name="Russell C.E."/>
            <person name="Moser D.P."/>
        </authorList>
    </citation>
    <scope>NUCLEOTIDE SEQUENCE [LARGE SCALE GENOMIC DNA]</scope>
    <source>
        <strain evidence="2 3">DRI-13</strain>
    </source>
</reference>
<keyword evidence="1" id="KW-0472">Membrane</keyword>
<sequence>MLIKGILALILIGLVAWAVRTRVRLKKTRGVENVESTVASPASIALGELVAIAGGIYLSLVLLTSFLKLSLPEKVCIYDNLLIDPLALAAIVIAILQPLFLSLLRRFR</sequence>